<dbReference type="Gene3D" id="1.10.10.10">
    <property type="entry name" value="Winged helix-like DNA-binding domain superfamily/Winged helix DNA-binding domain"/>
    <property type="match status" value="1"/>
</dbReference>
<dbReference type="SUPFAM" id="SSF46785">
    <property type="entry name" value="Winged helix' DNA-binding domain"/>
    <property type="match status" value="1"/>
</dbReference>
<dbReference type="GO" id="GO:0016491">
    <property type="term" value="F:oxidoreductase activity"/>
    <property type="evidence" value="ECO:0007669"/>
    <property type="project" value="UniProtKB-KW"/>
</dbReference>
<dbReference type="SUPFAM" id="SSF55469">
    <property type="entry name" value="FMN-dependent nitroreductase-like"/>
    <property type="match status" value="1"/>
</dbReference>
<feature type="domain" description="HTH marR-type" evidence="4">
    <location>
        <begin position="1"/>
        <end position="139"/>
    </location>
</feature>
<dbReference type="Pfam" id="PF00881">
    <property type="entry name" value="Nitroreductase"/>
    <property type="match status" value="1"/>
</dbReference>
<dbReference type="PIR" id="H86808">
    <property type="entry name" value="H86808"/>
</dbReference>
<keyword evidence="3" id="KW-0238">DNA-binding</keyword>
<dbReference type="InterPro" id="IPR036390">
    <property type="entry name" value="WH_DNA-bd_sf"/>
</dbReference>
<dbReference type="EMBL" id="AE005176">
    <property type="protein sequence ID" value="AAK05570.1"/>
    <property type="molecule type" value="Genomic_DNA"/>
</dbReference>
<dbReference type="EnsemblBacteria" id="AAK05570">
    <property type="protein sequence ID" value="AAK05570"/>
    <property type="gene ID" value="L102062"/>
</dbReference>
<organism evidence="5 6">
    <name type="scientific">Lactococcus lactis subsp. lactis (strain IL1403)</name>
    <name type="common">Streptococcus lactis</name>
    <dbReference type="NCBI Taxonomy" id="272623"/>
    <lineage>
        <taxon>Bacteria</taxon>
        <taxon>Bacillati</taxon>
        <taxon>Bacillota</taxon>
        <taxon>Bacilli</taxon>
        <taxon>Lactobacillales</taxon>
        <taxon>Streptococcaceae</taxon>
        <taxon>Lactococcus</taxon>
    </lineage>
</organism>
<dbReference type="GO" id="GO:0003677">
    <property type="term" value="F:DNA binding"/>
    <property type="evidence" value="ECO:0007669"/>
    <property type="project" value="UniProtKB-KW"/>
</dbReference>
<dbReference type="CDD" id="cd02137">
    <property type="entry name" value="MhqN-like"/>
    <property type="match status" value="1"/>
</dbReference>
<accession>Q9CFK4</accession>
<dbReference type="OrthoDB" id="9782629at2"/>
<dbReference type="PANTHER" id="PTHR43673:SF10">
    <property type="entry name" value="NADH DEHYDROGENASE_NAD(P)H NITROREDUCTASE XCC3605-RELATED"/>
    <property type="match status" value="1"/>
</dbReference>
<gene>
    <name evidence="5" type="primary">rmaC</name>
    <name evidence="5" type="ORF">L102062</name>
</gene>
<dbReference type="PANTHER" id="PTHR43673">
    <property type="entry name" value="NAD(P)H NITROREDUCTASE YDGI-RELATED"/>
    <property type="match status" value="1"/>
</dbReference>
<evidence type="ECO:0000256" key="2">
    <source>
        <dbReference type="ARBA" id="ARBA00023002"/>
    </source>
</evidence>
<dbReference type="Proteomes" id="UP000002196">
    <property type="component" value="Chromosome"/>
</dbReference>
<evidence type="ECO:0000259" key="4">
    <source>
        <dbReference type="PROSITE" id="PS50995"/>
    </source>
</evidence>
<dbReference type="Gene3D" id="3.40.109.10">
    <property type="entry name" value="NADH Oxidase"/>
    <property type="match status" value="1"/>
</dbReference>
<evidence type="ECO:0000313" key="5">
    <source>
        <dbReference type="EMBL" id="AAK05570.1"/>
    </source>
</evidence>
<dbReference type="CDD" id="cd00090">
    <property type="entry name" value="HTH_ARSR"/>
    <property type="match status" value="1"/>
</dbReference>
<dbReference type="PaxDb" id="272623-L102062"/>
<comment type="similarity">
    <text evidence="1">Belongs to the nitroreductase family.</text>
</comment>
<name>Q9CFK4_LACLA</name>
<dbReference type="PROSITE" id="PS50995">
    <property type="entry name" value="HTH_MARR_2"/>
    <property type="match status" value="1"/>
</dbReference>
<dbReference type="InterPro" id="IPR029479">
    <property type="entry name" value="Nitroreductase"/>
</dbReference>
<dbReference type="InterPro" id="IPR000415">
    <property type="entry name" value="Nitroreductase-like"/>
</dbReference>
<dbReference type="InterPro" id="IPR011991">
    <property type="entry name" value="ArsR-like_HTH"/>
</dbReference>
<dbReference type="PATRIC" id="fig|272623.7.peg.1582"/>
<keyword evidence="6" id="KW-1185">Reference proteome</keyword>
<dbReference type="eggNOG" id="COG0778">
    <property type="taxonomic scope" value="Bacteria"/>
</dbReference>
<reference evidence="5 6" key="1">
    <citation type="journal article" date="2001" name="Genome Res.">
        <title>The complete genome sequence of the lactic acid bacterium Lactococcus lactis ssp. lactis IL1403.</title>
        <authorList>
            <person name="Bolotin A."/>
            <person name="Wincker P."/>
            <person name="Mauger S."/>
            <person name="Jaillon O."/>
            <person name="Malarme K."/>
            <person name="Weissenbach J."/>
            <person name="Ehrlich S.D."/>
            <person name="Sorokin A."/>
        </authorList>
    </citation>
    <scope>NUCLEOTIDE SEQUENCE [LARGE SCALE GENOMIC DNA]</scope>
    <source>
        <strain evidence="5 6">IL1403</strain>
    </source>
</reference>
<dbReference type="eggNOG" id="COG1846">
    <property type="taxonomic scope" value="Bacteria"/>
</dbReference>
<dbReference type="Pfam" id="PF01047">
    <property type="entry name" value="MarR"/>
    <property type="match status" value="1"/>
</dbReference>
<proteinExistence type="inferred from homology"/>
<dbReference type="InterPro" id="IPR036388">
    <property type="entry name" value="WH-like_DNA-bd_sf"/>
</dbReference>
<keyword evidence="2" id="KW-0560">Oxidoreductase</keyword>
<dbReference type="InterPro" id="IPR000835">
    <property type="entry name" value="HTH_MarR-typ"/>
</dbReference>
<protein>
    <submittedName>
        <fullName evidence="5">Transcriptional regulator</fullName>
    </submittedName>
</protein>
<dbReference type="AlphaFoldDB" id="Q9CFK4"/>
<dbReference type="HOGENOM" id="CLU_778001_0_0_9"/>
<evidence type="ECO:0000256" key="3">
    <source>
        <dbReference type="ARBA" id="ARBA00023125"/>
    </source>
</evidence>
<dbReference type="InterPro" id="IPR001845">
    <property type="entry name" value="HTH_ArsR_DNA-bd_dom"/>
</dbReference>
<sequence length="356" mass="41179">MKLEKVSQLLYQLKIVNQEMTAKFEKSTGYSITRYQLMMILKCKGRCSQSQLQNELKIDSAAVTRHLKLLEEKNLVKRERNKENNREVFVEITDKAKNDLALCAKKHDDSLDESQQILNIGLSRFRRRTTFRTTHKINTMKEEKMNKNFINDDFSDITFGRKSVRLYVENYKISHEEMLEMIQEATAAPSSVNMQPWRFIIAETEESKAKLKPLIRFNTRQNDTSSAMILIFGDMLNYELGEEIYDQAVAEGKMPQEARDQQIGAIIPYYKSFSKQEMNDVVKIDSSLAAMQLMLVARAHGYETNPIGGFEKDQLAEAFDLDKERFVPVMILSIGKAVEEGYESVRMNADKITTFK</sequence>
<dbReference type="GO" id="GO:0003700">
    <property type="term" value="F:DNA-binding transcription factor activity"/>
    <property type="evidence" value="ECO:0007669"/>
    <property type="project" value="InterPro"/>
</dbReference>
<dbReference type="KEGG" id="lla:L102062"/>
<dbReference type="SMART" id="SM00418">
    <property type="entry name" value="HTH_ARSR"/>
    <property type="match status" value="1"/>
</dbReference>
<evidence type="ECO:0000256" key="1">
    <source>
        <dbReference type="ARBA" id="ARBA00007118"/>
    </source>
</evidence>
<evidence type="ECO:0000313" key="6">
    <source>
        <dbReference type="Proteomes" id="UP000002196"/>
    </source>
</evidence>
<dbReference type="SMART" id="SM00347">
    <property type="entry name" value="HTH_MARR"/>
    <property type="match status" value="1"/>
</dbReference>